<dbReference type="EMBL" id="CAJOAZ010004591">
    <property type="protein sequence ID" value="CAF4066541.1"/>
    <property type="molecule type" value="Genomic_DNA"/>
</dbReference>
<keyword evidence="5" id="KW-0689">Ribosomal protein</keyword>
<comment type="subcellular location">
    <subcellularLocation>
        <location evidence="1">Mitochondrion</location>
    </subcellularLocation>
</comment>
<accession>A0A815CCZ3</accession>
<evidence type="ECO:0000256" key="1">
    <source>
        <dbReference type="ARBA" id="ARBA00004173"/>
    </source>
</evidence>
<dbReference type="InterPro" id="IPR040054">
    <property type="entry name" value="MRPS18B"/>
</dbReference>
<dbReference type="GO" id="GO:0003735">
    <property type="term" value="F:structural constituent of ribosome"/>
    <property type="evidence" value="ECO:0007669"/>
    <property type="project" value="InterPro"/>
</dbReference>
<dbReference type="SUPFAM" id="SSF46911">
    <property type="entry name" value="Ribosomal protein S18"/>
    <property type="match status" value="1"/>
</dbReference>
<dbReference type="Proteomes" id="UP000663860">
    <property type="component" value="Unassembled WGS sequence"/>
</dbReference>
<dbReference type="Pfam" id="PF01084">
    <property type="entry name" value="Ribosomal_S18"/>
    <property type="match status" value="1"/>
</dbReference>
<dbReference type="EMBL" id="CAJNOG010000527">
    <property type="protein sequence ID" value="CAF1283507.1"/>
    <property type="molecule type" value="Genomic_DNA"/>
</dbReference>
<dbReference type="GO" id="GO:1990904">
    <property type="term" value="C:ribonucleoprotein complex"/>
    <property type="evidence" value="ECO:0007669"/>
    <property type="project" value="UniProtKB-KW"/>
</dbReference>
<dbReference type="Proteomes" id="UP000663844">
    <property type="component" value="Unassembled WGS sequence"/>
</dbReference>
<dbReference type="PANTHER" id="PTHR13329">
    <property type="entry name" value="MITOCHONDRIAL RIBOSOMAL PROTEIN S18B"/>
    <property type="match status" value="1"/>
</dbReference>
<evidence type="ECO:0000313" key="12">
    <source>
        <dbReference type="EMBL" id="CAF1221222.1"/>
    </source>
</evidence>
<comment type="similarity">
    <text evidence="2">Belongs to the bacterial ribosomal protein bS18 family. Mitochondrion-specific ribosomal protein mS40 subfamily.</text>
</comment>
<proteinExistence type="inferred from homology"/>
<sequence>MFSPRLCYFKFHSLINFHRAFLSLTPSLHAAKSSTPAAPADPATPTAQSAQLAHNKTKTSLRGTPYTVTDIETSLRYMESDAYKTVYGNVPVWKNYVRNRTNQRFPHYTRDFCAEEGLYTSGNPCPICRDEYLLLDYRNVKLLKQFVNDHTGEVEPVLKTAICQAQLRNLRVALRKSYDFGLLTYEVPFRTYDYRDYYPELRDEKDRTQSLLMTILQTIQDQKLTSLEQLTLTDEQLHAT</sequence>
<evidence type="ECO:0000256" key="2">
    <source>
        <dbReference type="ARBA" id="ARBA00006136"/>
    </source>
</evidence>
<evidence type="ECO:0000313" key="15">
    <source>
        <dbReference type="EMBL" id="CAF4087534.1"/>
    </source>
</evidence>
<name>A0A815CCZ3_9BILA</name>
<dbReference type="EMBL" id="CAJOBB010004401">
    <property type="protein sequence ID" value="CAF4087534.1"/>
    <property type="molecule type" value="Genomic_DNA"/>
</dbReference>
<dbReference type="AlphaFoldDB" id="A0A815CCZ3"/>
<comment type="caution">
    <text evidence="13">The sequence shown here is derived from an EMBL/GenBank/DDBJ whole genome shotgun (WGS) entry which is preliminary data.</text>
</comment>
<dbReference type="InterPro" id="IPR001648">
    <property type="entry name" value="Ribosomal_bS18"/>
</dbReference>
<dbReference type="GO" id="GO:0005840">
    <property type="term" value="C:ribosome"/>
    <property type="evidence" value="ECO:0007669"/>
    <property type="project" value="UniProtKB-KW"/>
</dbReference>
<protein>
    <recommendedName>
        <fullName evidence="9">Small ribosomal subunit protein mS40</fullName>
    </recommendedName>
    <alternativeName>
        <fullName evidence="8">28S ribosomal protein S18-2, mitochondrial</fullName>
    </alternativeName>
    <alternativeName>
        <fullName evidence="10">28S ribosomal protein S18b, mitochondrial</fullName>
    </alternativeName>
</protein>
<keyword evidence="7" id="KW-0687">Ribonucleoprotein</keyword>
<feature type="region of interest" description="Disordered" evidence="11">
    <location>
        <begin position="33"/>
        <end position="57"/>
    </location>
</feature>
<dbReference type="InterPro" id="IPR036870">
    <property type="entry name" value="Ribosomal_bS18_sf"/>
</dbReference>
<keyword evidence="3" id="KW-0597">Phosphoprotein</keyword>
<gene>
    <name evidence="12" type="ORF">IZO911_LOCUS29721</name>
    <name evidence="13" type="ORF">JYZ213_LOCUS31369</name>
    <name evidence="15" type="ORF">KXQ929_LOCUS33752</name>
    <name evidence="14" type="ORF">OXD698_LOCUS33461</name>
</gene>
<evidence type="ECO:0000256" key="9">
    <source>
        <dbReference type="ARBA" id="ARBA00035130"/>
    </source>
</evidence>
<dbReference type="GO" id="GO:0005739">
    <property type="term" value="C:mitochondrion"/>
    <property type="evidence" value="ECO:0007669"/>
    <property type="project" value="UniProtKB-SubCell"/>
</dbReference>
<dbReference type="Proteomes" id="UP000663868">
    <property type="component" value="Unassembled WGS sequence"/>
</dbReference>
<dbReference type="Proteomes" id="UP000663845">
    <property type="component" value="Unassembled WGS sequence"/>
</dbReference>
<dbReference type="PANTHER" id="PTHR13329:SF2">
    <property type="entry name" value="SMALL RIBOSOMAL SUBUNIT PROTEIN MS40"/>
    <property type="match status" value="1"/>
</dbReference>
<dbReference type="Gene3D" id="4.10.640.10">
    <property type="entry name" value="Ribosomal protein S18"/>
    <property type="match status" value="1"/>
</dbReference>
<evidence type="ECO:0000313" key="16">
    <source>
        <dbReference type="Proteomes" id="UP000663845"/>
    </source>
</evidence>
<evidence type="ECO:0000256" key="10">
    <source>
        <dbReference type="ARBA" id="ARBA00035515"/>
    </source>
</evidence>
<evidence type="ECO:0000256" key="6">
    <source>
        <dbReference type="ARBA" id="ARBA00023128"/>
    </source>
</evidence>
<evidence type="ECO:0000256" key="4">
    <source>
        <dbReference type="ARBA" id="ARBA00022946"/>
    </source>
</evidence>
<evidence type="ECO:0000256" key="7">
    <source>
        <dbReference type="ARBA" id="ARBA00023274"/>
    </source>
</evidence>
<evidence type="ECO:0000256" key="5">
    <source>
        <dbReference type="ARBA" id="ARBA00022980"/>
    </source>
</evidence>
<dbReference type="EMBL" id="CAJNOE010000449">
    <property type="protein sequence ID" value="CAF1221222.1"/>
    <property type="molecule type" value="Genomic_DNA"/>
</dbReference>
<organism evidence="13 16">
    <name type="scientific">Adineta steineri</name>
    <dbReference type="NCBI Taxonomy" id="433720"/>
    <lineage>
        <taxon>Eukaryota</taxon>
        <taxon>Metazoa</taxon>
        <taxon>Spiralia</taxon>
        <taxon>Gnathifera</taxon>
        <taxon>Rotifera</taxon>
        <taxon>Eurotatoria</taxon>
        <taxon>Bdelloidea</taxon>
        <taxon>Adinetida</taxon>
        <taxon>Adinetidae</taxon>
        <taxon>Adineta</taxon>
    </lineage>
</organism>
<evidence type="ECO:0000313" key="14">
    <source>
        <dbReference type="EMBL" id="CAF4066541.1"/>
    </source>
</evidence>
<evidence type="ECO:0000256" key="11">
    <source>
        <dbReference type="SAM" id="MobiDB-lite"/>
    </source>
</evidence>
<evidence type="ECO:0000256" key="3">
    <source>
        <dbReference type="ARBA" id="ARBA00022553"/>
    </source>
</evidence>
<evidence type="ECO:0000256" key="8">
    <source>
        <dbReference type="ARBA" id="ARBA00032055"/>
    </source>
</evidence>
<feature type="compositionally biased region" description="Low complexity" evidence="11">
    <location>
        <begin position="33"/>
        <end position="50"/>
    </location>
</feature>
<reference evidence="13" key="1">
    <citation type="submission" date="2021-02" db="EMBL/GenBank/DDBJ databases">
        <authorList>
            <person name="Nowell W R."/>
        </authorList>
    </citation>
    <scope>NUCLEOTIDE SEQUENCE</scope>
</reference>
<keyword evidence="4" id="KW-0809">Transit peptide</keyword>
<keyword evidence="6" id="KW-0496">Mitochondrion</keyword>
<dbReference type="GO" id="GO:0032543">
    <property type="term" value="P:mitochondrial translation"/>
    <property type="evidence" value="ECO:0007669"/>
    <property type="project" value="InterPro"/>
</dbReference>
<evidence type="ECO:0000313" key="13">
    <source>
        <dbReference type="EMBL" id="CAF1283507.1"/>
    </source>
</evidence>